<organism evidence="1 2">
    <name type="scientific">Zosterops borbonicus</name>
    <dbReference type="NCBI Taxonomy" id="364589"/>
    <lineage>
        <taxon>Eukaryota</taxon>
        <taxon>Metazoa</taxon>
        <taxon>Chordata</taxon>
        <taxon>Craniata</taxon>
        <taxon>Vertebrata</taxon>
        <taxon>Euteleostomi</taxon>
        <taxon>Archelosauria</taxon>
        <taxon>Archosauria</taxon>
        <taxon>Dinosauria</taxon>
        <taxon>Saurischia</taxon>
        <taxon>Theropoda</taxon>
        <taxon>Coelurosauria</taxon>
        <taxon>Aves</taxon>
        <taxon>Neognathae</taxon>
        <taxon>Neoaves</taxon>
        <taxon>Telluraves</taxon>
        <taxon>Australaves</taxon>
        <taxon>Passeriformes</taxon>
        <taxon>Sylvioidea</taxon>
        <taxon>Zosteropidae</taxon>
        <taxon>Zosterops</taxon>
    </lineage>
</organism>
<dbReference type="OrthoDB" id="276744at2759"/>
<keyword evidence="2" id="KW-1185">Reference proteome</keyword>
<protein>
    <submittedName>
        <fullName evidence="1">Uncharacterized protein</fullName>
    </submittedName>
</protein>
<evidence type="ECO:0000313" key="2">
    <source>
        <dbReference type="Proteomes" id="UP000796761"/>
    </source>
</evidence>
<dbReference type="AlphaFoldDB" id="A0A8K1LUF5"/>
<reference evidence="1" key="1">
    <citation type="submission" date="2019-04" db="EMBL/GenBank/DDBJ databases">
        <title>Genome assembly of Zosterops borbonicus 15179.</title>
        <authorList>
            <person name="Leroy T."/>
            <person name="Anselmetti Y."/>
            <person name="Tilak M.-K."/>
            <person name="Nabholz B."/>
        </authorList>
    </citation>
    <scope>NUCLEOTIDE SEQUENCE</scope>
    <source>
        <strain evidence="1">HGM_15179</strain>
        <tissue evidence="1">Muscle</tissue>
    </source>
</reference>
<accession>A0A8K1LUF5</accession>
<evidence type="ECO:0000313" key="1">
    <source>
        <dbReference type="EMBL" id="TRZ26492.1"/>
    </source>
</evidence>
<comment type="caution">
    <text evidence="1">The sequence shown here is derived from an EMBL/GenBank/DDBJ whole genome shotgun (WGS) entry which is preliminary data.</text>
</comment>
<proteinExistence type="predicted"/>
<name>A0A8K1LUF5_9PASS</name>
<gene>
    <name evidence="1" type="ORF">HGM15179_000649</name>
</gene>
<dbReference type="Proteomes" id="UP000796761">
    <property type="component" value="Unassembled WGS sequence"/>
</dbReference>
<dbReference type="EMBL" id="SWJQ01000013">
    <property type="protein sequence ID" value="TRZ26492.1"/>
    <property type="molecule type" value="Genomic_DNA"/>
</dbReference>
<sequence length="198" mass="22656">MEQLTLSANTWDVWDNQGIKPSQQRFRKGKSFRKGLTNLISFYDNVIYLVDEGKAVDFSYLDFNTAFNTVSRGILLEKPAAHGQDKKDIEVLESVKRRTMELGKGLKHKSCEEQLRKLGLFSLQKRSLKGDLIIPQHPKGGHYGSSKAFPDEDAKPEFSKVLPSQLRIYSTTVLLRRFQIKEPFQPVKSVMKRGLNLL</sequence>